<feature type="chain" id="PRO_5001867111" evidence="2">
    <location>
        <begin position="22"/>
        <end position="145"/>
    </location>
</feature>
<evidence type="ECO:0000313" key="3">
    <source>
        <dbReference type="EMBL" id="JAC93465.1"/>
    </source>
</evidence>
<feature type="compositionally biased region" description="Pro residues" evidence="1">
    <location>
        <begin position="31"/>
        <end position="47"/>
    </location>
</feature>
<proteinExistence type="evidence at transcript level"/>
<reference evidence="3" key="1">
    <citation type="journal article" date="2015" name="PLoS Negl. Trop. Dis.">
        <title>Deep Sequencing Analysis of the Ixodes ricinus Haemocytome.</title>
        <authorList>
            <person name="Kotsyfakis M."/>
            <person name="Kopacek P."/>
            <person name="Franta Z."/>
            <person name="Pedra J.H."/>
            <person name="Ribeiro J.M."/>
        </authorList>
    </citation>
    <scope>NUCLEOTIDE SEQUENCE</scope>
</reference>
<dbReference type="AlphaFoldDB" id="A0A090XD32"/>
<keyword evidence="2" id="KW-0732">Signal</keyword>
<organism evidence="3">
    <name type="scientific">Ixodes ricinus</name>
    <name type="common">Common tick</name>
    <name type="synonym">Acarus ricinus</name>
    <dbReference type="NCBI Taxonomy" id="34613"/>
    <lineage>
        <taxon>Eukaryota</taxon>
        <taxon>Metazoa</taxon>
        <taxon>Ecdysozoa</taxon>
        <taxon>Arthropoda</taxon>
        <taxon>Chelicerata</taxon>
        <taxon>Arachnida</taxon>
        <taxon>Acari</taxon>
        <taxon>Parasitiformes</taxon>
        <taxon>Ixodida</taxon>
        <taxon>Ixodoidea</taxon>
        <taxon>Ixodidae</taxon>
        <taxon>Ixodinae</taxon>
        <taxon>Ixodes</taxon>
    </lineage>
</organism>
<feature type="compositionally biased region" description="Basic and acidic residues" evidence="1">
    <location>
        <begin position="69"/>
        <end position="78"/>
    </location>
</feature>
<feature type="compositionally biased region" description="Basic residues" evidence="1">
    <location>
        <begin position="123"/>
        <end position="132"/>
    </location>
</feature>
<dbReference type="EMBL" id="GBIH01001245">
    <property type="protein sequence ID" value="JAC93465.1"/>
    <property type="molecule type" value="mRNA"/>
</dbReference>
<accession>A0A090XD32</accession>
<feature type="signal peptide" evidence="2">
    <location>
        <begin position="1"/>
        <end position="21"/>
    </location>
</feature>
<feature type="compositionally biased region" description="Polar residues" evidence="1">
    <location>
        <begin position="94"/>
        <end position="112"/>
    </location>
</feature>
<feature type="region of interest" description="Disordered" evidence="1">
    <location>
        <begin position="27"/>
        <end position="145"/>
    </location>
</feature>
<protein>
    <submittedName>
        <fullName evidence="3">Putative secreted mucin</fullName>
    </submittedName>
</protein>
<sequence>MASKIVLSGLLVLSALCLIEAQLKTDSVQVRPPPPVIKIPPPPPPPKTNSHQPIEGRAGRPQRHHRVLKERIEQDRRSAIRGRAASCTEYGGRTHTSGTRPVRTNQAGTRSASAVRFPDSAHRLRSTRKSRRTSRDVRSVTASNK</sequence>
<evidence type="ECO:0000256" key="2">
    <source>
        <dbReference type="SAM" id="SignalP"/>
    </source>
</evidence>
<name>A0A090XD32_IXORI</name>
<evidence type="ECO:0000256" key="1">
    <source>
        <dbReference type="SAM" id="MobiDB-lite"/>
    </source>
</evidence>